<dbReference type="Gene3D" id="3.30.70.330">
    <property type="match status" value="1"/>
</dbReference>
<protein>
    <submittedName>
        <fullName evidence="3">YlmH/Sll1252 family protein</fullName>
    </submittedName>
</protein>
<gene>
    <name evidence="3" type="ORF">OCK72_06165</name>
</gene>
<dbReference type="InterPro" id="IPR040591">
    <property type="entry name" value="RqcP2_RBD"/>
</dbReference>
<proteinExistence type="predicted"/>
<dbReference type="InterPro" id="IPR012677">
    <property type="entry name" value="Nucleotide-bd_a/b_plait_sf"/>
</dbReference>
<dbReference type="Pfam" id="PF17774">
    <property type="entry name" value="YlmH_RBD"/>
    <property type="match status" value="1"/>
</dbReference>
<name>A0ABT4DL49_FUSSI</name>
<dbReference type="PROSITE" id="PS50889">
    <property type="entry name" value="S4"/>
    <property type="match status" value="1"/>
</dbReference>
<dbReference type="PANTHER" id="PTHR13633">
    <property type="entry name" value="MITOCHONDRIAL TRANSCRIPTION RESCUE FACTOR 1"/>
    <property type="match status" value="1"/>
</dbReference>
<organism evidence="3 4">
    <name type="scientific">Fusobacterium simiae</name>
    <dbReference type="NCBI Taxonomy" id="855"/>
    <lineage>
        <taxon>Bacteria</taxon>
        <taxon>Fusobacteriati</taxon>
        <taxon>Fusobacteriota</taxon>
        <taxon>Fusobacteriia</taxon>
        <taxon>Fusobacteriales</taxon>
        <taxon>Fusobacteriaceae</taxon>
        <taxon>Fusobacterium</taxon>
    </lineage>
</organism>
<dbReference type="SMART" id="SM00363">
    <property type="entry name" value="S4"/>
    <property type="match status" value="1"/>
</dbReference>
<keyword evidence="1" id="KW-0694">RNA-binding</keyword>
<evidence type="ECO:0000313" key="4">
    <source>
        <dbReference type="Proteomes" id="UP001062738"/>
    </source>
</evidence>
<evidence type="ECO:0000313" key="3">
    <source>
        <dbReference type="EMBL" id="MCY7008241.1"/>
    </source>
</evidence>
<dbReference type="SUPFAM" id="SSF55174">
    <property type="entry name" value="Alpha-L RNA-binding motif"/>
    <property type="match status" value="1"/>
</dbReference>
<dbReference type="CDD" id="cd00165">
    <property type="entry name" value="S4"/>
    <property type="match status" value="1"/>
</dbReference>
<evidence type="ECO:0000256" key="1">
    <source>
        <dbReference type="PROSITE-ProRule" id="PRU00182"/>
    </source>
</evidence>
<keyword evidence="4" id="KW-1185">Reference proteome</keyword>
<dbReference type="InterPro" id="IPR036986">
    <property type="entry name" value="S4_RNA-bd_sf"/>
</dbReference>
<comment type="caution">
    <text evidence="3">The sequence shown here is derived from an EMBL/GenBank/DDBJ whole genome shotgun (WGS) entry which is preliminary data.</text>
</comment>
<dbReference type="RefSeq" id="WP_265152199.1">
    <property type="nucleotide sequence ID" value="NZ_JAOXXL010000015.1"/>
</dbReference>
<dbReference type="InterPro" id="IPR002942">
    <property type="entry name" value="S4_RNA-bd"/>
</dbReference>
<dbReference type="EMBL" id="JAOXXL010000015">
    <property type="protein sequence ID" value="MCY7008241.1"/>
    <property type="molecule type" value="Genomic_DNA"/>
</dbReference>
<accession>A0ABT4DL49</accession>
<feature type="domain" description="RNA-binding S4" evidence="2">
    <location>
        <begin position="165"/>
        <end position="225"/>
    </location>
</feature>
<dbReference type="Gene3D" id="3.10.290.10">
    <property type="entry name" value="RNA-binding S4 domain"/>
    <property type="match status" value="1"/>
</dbReference>
<dbReference type="Proteomes" id="UP001062738">
    <property type="component" value="Unassembled WGS sequence"/>
</dbReference>
<sequence>MNENLEKIENYIKLAEKTDTIIYSNQFFPVSQLNNLKYSGIKFSFKGLNEDCEKKLLATYPEYFSEEYIHFPVKYFKIIKKSKFITLEHKHYLGNIIALGIKREILGDLIVKNDECYGIILENMFDFLKENLLRINSSPVEIIEIKEDEVPQNEFKELNVILSSLRLDSLVSELTNLSRSSSVNYIDLGNVQVNYEIQREKNYRISIGDTVIIKKYGKFKIEEENGLTKKDKVKLIVRKYI</sequence>
<dbReference type="PANTHER" id="PTHR13633:SF3">
    <property type="entry name" value="MITOCHONDRIAL TRANSCRIPTION RESCUE FACTOR 1"/>
    <property type="match status" value="1"/>
</dbReference>
<evidence type="ECO:0000259" key="2">
    <source>
        <dbReference type="SMART" id="SM00363"/>
    </source>
</evidence>
<reference evidence="3" key="1">
    <citation type="submission" date="2022-09" db="EMBL/GenBank/DDBJ databases">
        <authorList>
            <person name="Zoaiter M."/>
        </authorList>
    </citation>
    <scope>NUCLEOTIDE SEQUENCE</scope>
    <source>
        <strain evidence="3">DSM 19848</strain>
    </source>
</reference>